<comment type="caution">
    <text evidence="2">The sequence shown here is derived from an EMBL/GenBank/DDBJ whole genome shotgun (WGS) entry which is preliminary data.</text>
</comment>
<dbReference type="Gramene" id="PHT70761">
    <property type="protein sequence ID" value="PHT70761"/>
    <property type="gene ID" value="T459_25865"/>
</dbReference>
<dbReference type="Proteomes" id="UP000222542">
    <property type="component" value="Unassembled WGS sequence"/>
</dbReference>
<evidence type="ECO:0000313" key="2">
    <source>
        <dbReference type="EMBL" id="PHT70761.1"/>
    </source>
</evidence>
<proteinExistence type="predicted"/>
<name>A0A2G2YME2_CAPAN</name>
<reference evidence="2 3" key="1">
    <citation type="journal article" date="2014" name="Nat. Genet.">
        <title>Genome sequence of the hot pepper provides insights into the evolution of pungency in Capsicum species.</title>
        <authorList>
            <person name="Kim S."/>
            <person name="Park M."/>
            <person name="Yeom S.I."/>
            <person name="Kim Y.M."/>
            <person name="Lee J.M."/>
            <person name="Lee H.A."/>
            <person name="Seo E."/>
            <person name="Choi J."/>
            <person name="Cheong K."/>
            <person name="Kim K.T."/>
            <person name="Jung K."/>
            <person name="Lee G.W."/>
            <person name="Oh S.K."/>
            <person name="Bae C."/>
            <person name="Kim S.B."/>
            <person name="Lee H.Y."/>
            <person name="Kim S.Y."/>
            <person name="Kim M.S."/>
            <person name="Kang B.C."/>
            <person name="Jo Y.D."/>
            <person name="Yang H.B."/>
            <person name="Jeong H.J."/>
            <person name="Kang W.H."/>
            <person name="Kwon J.K."/>
            <person name="Shin C."/>
            <person name="Lim J.Y."/>
            <person name="Park J.H."/>
            <person name="Huh J.H."/>
            <person name="Kim J.S."/>
            <person name="Kim B.D."/>
            <person name="Cohen O."/>
            <person name="Paran I."/>
            <person name="Suh M.C."/>
            <person name="Lee S.B."/>
            <person name="Kim Y.K."/>
            <person name="Shin Y."/>
            <person name="Noh S.J."/>
            <person name="Park J."/>
            <person name="Seo Y.S."/>
            <person name="Kwon S.Y."/>
            <person name="Kim H.A."/>
            <person name="Park J.M."/>
            <person name="Kim H.J."/>
            <person name="Choi S.B."/>
            <person name="Bosland P.W."/>
            <person name="Reeves G."/>
            <person name="Jo S.H."/>
            <person name="Lee B.W."/>
            <person name="Cho H.T."/>
            <person name="Choi H.S."/>
            <person name="Lee M.S."/>
            <person name="Yu Y."/>
            <person name="Do Choi Y."/>
            <person name="Park B.S."/>
            <person name="van Deynze A."/>
            <person name="Ashrafi H."/>
            <person name="Hill T."/>
            <person name="Kim W.T."/>
            <person name="Pai H.S."/>
            <person name="Ahn H.K."/>
            <person name="Yeam I."/>
            <person name="Giovannoni J.J."/>
            <person name="Rose J.K."/>
            <person name="Sorensen I."/>
            <person name="Lee S.J."/>
            <person name="Kim R.W."/>
            <person name="Choi I.Y."/>
            <person name="Choi B.S."/>
            <person name="Lim J.S."/>
            <person name="Lee Y.H."/>
            <person name="Choi D."/>
        </authorList>
    </citation>
    <scope>NUCLEOTIDE SEQUENCE [LARGE SCALE GENOMIC DNA]</scope>
    <source>
        <strain evidence="3">cv. CM334</strain>
    </source>
</reference>
<sequence length="101" mass="11026">MIDGKCIIGSPKTRMERALGRIGLIRILLHDGGLPSPTAVPPARNNDWDLSAKATPAHPKNTSPIAADDKDDDHNAEDNELKEYDVADDKVGVLIFFSKYT</sequence>
<dbReference type="EMBL" id="AYRZ02000010">
    <property type="protein sequence ID" value="PHT70761.1"/>
    <property type="molecule type" value="Genomic_DNA"/>
</dbReference>
<gene>
    <name evidence="2" type="ORF">T459_25865</name>
</gene>
<dbReference type="STRING" id="4072.A0A2G2YME2"/>
<dbReference type="AlphaFoldDB" id="A0A2G2YME2"/>
<evidence type="ECO:0000313" key="3">
    <source>
        <dbReference type="Proteomes" id="UP000222542"/>
    </source>
</evidence>
<keyword evidence="3" id="KW-1185">Reference proteome</keyword>
<protein>
    <submittedName>
        <fullName evidence="2">Uncharacterized protein</fullName>
    </submittedName>
</protein>
<accession>A0A2G2YME2</accession>
<feature type="region of interest" description="Disordered" evidence="1">
    <location>
        <begin position="35"/>
        <end position="80"/>
    </location>
</feature>
<organism evidence="2 3">
    <name type="scientific">Capsicum annuum</name>
    <name type="common">Capsicum pepper</name>
    <dbReference type="NCBI Taxonomy" id="4072"/>
    <lineage>
        <taxon>Eukaryota</taxon>
        <taxon>Viridiplantae</taxon>
        <taxon>Streptophyta</taxon>
        <taxon>Embryophyta</taxon>
        <taxon>Tracheophyta</taxon>
        <taxon>Spermatophyta</taxon>
        <taxon>Magnoliopsida</taxon>
        <taxon>eudicotyledons</taxon>
        <taxon>Gunneridae</taxon>
        <taxon>Pentapetalae</taxon>
        <taxon>asterids</taxon>
        <taxon>lamiids</taxon>
        <taxon>Solanales</taxon>
        <taxon>Solanaceae</taxon>
        <taxon>Solanoideae</taxon>
        <taxon>Capsiceae</taxon>
        <taxon>Capsicum</taxon>
    </lineage>
</organism>
<evidence type="ECO:0000256" key="1">
    <source>
        <dbReference type="SAM" id="MobiDB-lite"/>
    </source>
</evidence>
<reference evidence="2 3" key="2">
    <citation type="journal article" date="2017" name="Genome Biol.">
        <title>New reference genome sequences of hot pepper reveal the massive evolution of plant disease-resistance genes by retroduplication.</title>
        <authorList>
            <person name="Kim S."/>
            <person name="Park J."/>
            <person name="Yeom S.I."/>
            <person name="Kim Y.M."/>
            <person name="Seo E."/>
            <person name="Kim K.T."/>
            <person name="Kim M.S."/>
            <person name="Lee J.M."/>
            <person name="Cheong K."/>
            <person name="Shin H.S."/>
            <person name="Kim S.B."/>
            <person name="Han K."/>
            <person name="Lee J."/>
            <person name="Park M."/>
            <person name="Lee H.A."/>
            <person name="Lee H.Y."/>
            <person name="Lee Y."/>
            <person name="Oh S."/>
            <person name="Lee J.H."/>
            <person name="Choi E."/>
            <person name="Choi E."/>
            <person name="Lee S.E."/>
            <person name="Jeon J."/>
            <person name="Kim H."/>
            <person name="Choi G."/>
            <person name="Song H."/>
            <person name="Lee J."/>
            <person name="Lee S.C."/>
            <person name="Kwon J.K."/>
            <person name="Lee H.Y."/>
            <person name="Koo N."/>
            <person name="Hong Y."/>
            <person name="Kim R.W."/>
            <person name="Kang W.H."/>
            <person name="Huh J.H."/>
            <person name="Kang B.C."/>
            <person name="Yang T.J."/>
            <person name="Lee Y.H."/>
            <person name="Bennetzen J.L."/>
            <person name="Choi D."/>
        </authorList>
    </citation>
    <scope>NUCLEOTIDE SEQUENCE [LARGE SCALE GENOMIC DNA]</scope>
    <source>
        <strain evidence="3">cv. CM334</strain>
    </source>
</reference>